<evidence type="ECO:0000313" key="4">
    <source>
        <dbReference type="EMBL" id="KAF8644095.1"/>
    </source>
</evidence>
<dbReference type="AlphaFoldDB" id="A0A835A1S1"/>
<evidence type="ECO:0008006" key="6">
    <source>
        <dbReference type="Google" id="ProtNLM"/>
    </source>
</evidence>
<keyword evidence="2" id="KW-0808">Transferase</keyword>
<protein>
    <recommendedName>
        <fullName evidence="6">Glycosyltransferase</fullName>
    </recommendedName>
</protein>
<dbReference type="InterPro" id="IPR002213">
    <property type="entry name" value="UDP_glucos_trans"/>
</dbReference>
<dbReference type="Proteomes" id="UP000636709">
    <property type="component" value="Unassembled WGS sequence"/>
</dbReference>
<proteinExistence type="inferred from homology"/>
<dbReference type="EMBL" id="JACEFO010003155">
    <property type="protein sequence ID" value="KAF8644095.1"/>
    <property type="molecule type" value="Genomic_DNA"/>
</dbReference>
<comment type="similarity">
    <text evidence="1">Belongs to the UDP-glycosyltransferase family.</text>
</comment>
<organism evidence="4 5">
    <name type="scientific">Digitaria exilis</name>
    <dbReference type="NCBI Taxonomy" id="1010633"/>
    <lineage>
        <taxon>Eukaryota</taxon>
        <taxon>Viridiplantae</taxon>
        <taxon>Streptophyta</taxon>
        <taxon>Embryophyta</taxon>
        <taxon>Tracheophyta</taxon>
        <taxon>Spermatophyta</taxon>
        <taxon>Magnoliopsida</taxon>
        <taxon>Liliopsida</taxon>
        <taxon>Poales</taxon>
        <taxon>Poaceae</taxon>
        <taxon>PACMAD clade</taxon>
        <taxon>Panicoideae</taxon>
        <taxon>Panicodae</taxon>
        <taxon>Paniceae</taxon>
        <taxon>Anthephorinae</taxon>
        <taxon>Digitaria</taxon>
    </lineage>
</organism>
<comment type="caution">
    <text evidence="4">The sequence shown here is derived from an EMBL/GenBank/DDBJ whole genome shotgun (WGS) entry which is preliminary data.</text>
</comment>
<accession>A0A835A1S1</accession>
<dbReference type="OrthoDB" id="5835829at2759"/>
<dbReference type="Pfam" id="PF00201">
    <property type="entry name" value="UDPGT"/>
    <property type="match status" value="1"/>
</dbReference>
<dbReference type="CDD" id="cd03784">
    <property type="entry name" value="GT1_Gtf-like"/>
    <property type="match status" value="1"/>
</dbReference>
<dbReference type="GO" id="GO:0035251">
    <property type="term" value="F:UDP-glucosyltransferase activity"/>
    <property type="evidence" value="ECO:0007669"/>
    <property type="project" value="TreeGrafter"/>
</dbReference>
<sequence>MPASSADSSTTCQHHHPPDPVEATASRGIRSVIQYYLLVYYAVNRKVPVSDDSLPHYDDTSSQEQHTHIARNRNMLSETTMATADAAPPAGSGRDHVVVFPLMAKGHMLPLFHFATALAAHHGLRVTVVTTHGNLAFAPSPRFRFLRTRSSPPGVESKDALPSLSLFPAFLRATAMLAEPFAGYLASLPSPPLAVVSDFFLAFTQRVATDAGVRRITFHGMSTFALALSFYLARRTPTAKGVVDGGAPFRVPGFPEGVTITGDDVPDSLSQAEDDPLLRFMFDEILNWEYRSWGILVNSFDALDGEYAAVLESLYLPGTRAWLVGPLFLLAAGVGESSQEEETAPGSVVYVSVGTQYHVTAAQLDELWHGLVDSGHAFLWNVPSSTADDARWSPPASPHGKVVVGVGGVPQRRVLDHPAVGGYVSHCGWDAILESLTGSGKPMLAWPGIAEQDANAKQVAEIIGAGARVRAKAGSGEVVGRAHVAEKVRELMDAGEAGRRMRDRAEQVKQAARAAVGEGGTSRLALRRLVDELRRSASNVTLMTIDDGPRATPVLVMIRWPPHKHT</sequence>
<keyword evidence="5" id="KW-1185">Reference proteome</keyword>
<name>A0A835A1S1_9POAL</name>
<gene>
    <name evidence="4" type="ORF">HU200_066561</name>
</gene>
<feature type="region of interest" description="Disordered" evidence="3">
    <location>
        <begin position="1"/>
        <end position="23"/>
    </location>
</feature>
<evidence type="ECO:0000256" key="2">
    <source>
        <dbReference type="ARBA" id="ARBA00022679"/>
    </source>
</evidence>
<feature type="compositionally biased region" description="Polar residues" evidence="3">
    <location>
        <begin position="1"/>
        <end position="12"/>
    </location>
</feature>
<dbReference type="FunFam" id="3.40.50.2000:FF:000186">
    <property type="entry name" value="Glycosyltransferase"/>
    <property type="match status" value="1"/>
</dbReference>
<evidence type="ECO:0000256" key="3">
    <source>
        <dbReference type="SAM" id="MobiDB-lite"/>
    </source>
</evidence>
<dbReference type="SUPFAM" id="SSF53756">
    <property type="entry name" value="UDP-Glycosyltransferase/glycogen phosphorylase"/>
    <property type="match status" value="1"/>
</dbReference>
<dbReference type="PANTHER" id="PTHR48047:SF236">
    <property type="entry name" value="UDP-GLYCOSYLTRANSFERASE 90A1"/>
    <property type="match status" value="1"/>
</dbReference>
<evidence type="ECO:0000313" key="5">
    <source>
        <dbReference type="Proteomes" id="UP000636709"/>
    </source>
</evidence>
<evidence type="ECO:0000256" key="1">
    <source>
        <dbReference type="ARBA" id="ARBA00009995"/>
    </source>
</evidence>
<reference evidence="4" key="1">
    <citation type="submission" date="2020-07" db="EMBL/GenBank/DDBJ databases">
        <title>Genome sequence and genetic diversity analysis of an under-domesticated orphan crop, white fonio (Digitaria exilis).</title>
        <authorList>
            <person name="Bennetzen J.L."/>
            <person name="Chen S."/>
            <person name="Ma X."/>
            <person name="Wang X."/>
            <person name="Yssel A.E.J."/>
            <person name="Chaluvadi S.R."/>
            <person name="Johnson M."/>
            <person name="Gangashetty P."/>
            <person name="Hamidou F."/>
            <person name="Sanogo M.D."/>
            <person name="Zwaenepoel A."/>
            <person name="Wallace J."/>
            <person name="Van De Peer Y."/>
            <person name="Van Deynze A."/>
        </authorList>
    </citation>
    <scope>NUCLEOTIDE SEQUENCE</scope>
    <source>
        <tissue evidence="4">Leaves</tissue>
    </source>
</reference>
<dbReference type="Gene3D" id="3.40.50.2000">
    <property type="entry name" value="Glycogen Phosphorylase B"/>
    <property type="match status" value="2"/>
</dbReference>
<dbReference type="PANTHER" id="PTHR48047">
    <property type="entry name" value="GLYCOSYLTRANSFERASE"/>
    <property type="match status" value="1"/>
</dbReference>